<feature type="coiled-coil region" evidence="1">
    <location>
        <begin position="27"/>
        <end position="57"/>
    </location>
</feature>
<organism evidence="3 4">
    <name type="scientific">Streblomastix strix</name>
    <dbReference type="NCBI Taxonomy" id="222440"/>
    <lineage>
        <taxon>Eukaryota</taxon>
        <taxon>Metamonada</taxon>
        <taxon>Preaxostyla</taxon>
        <taxon>Oxymonadida</taxon>
        <taxon>Streblomastigidae</taxon>
        <taxon>Streblomastix</taxon>
    </lineage>
</organism>
<feature type="region of interest" description="Disordered" evidence="2">
    <location>
        <begin position="199"/>
        <end position="258"/>
    </location>
</feature>
<feature type="compositionally biased region" description="Polar residues" evidence="2">
    <location>
        <begin position="237"/>
        <end position="258"/>
    </location>
</feature>
<dbReference type="AlphaFoldDB" id="A0A5J4WXS7"/>
<evidence type="ECO:0000313" key="3">
    <source>
        <dbReference type="EMBL" id="KAA6399897.1"/>
    </source>
</evidence>
<protein>
    <submittedName>
        <fullName evidence="3">Uncharacterized protein</fullName>
    </submittedName>
</protein>
<reference evidence="3 4" key="1">
    <citation type="submission" date="2019-03" db="EMBL/GenBank/DDBJ databases">
        <title>Single cell metagenomics reveals metabolic interactions within the superorganism composed of flagellate Streblomastix strix and complex community of Bacteroidetes bacteria on its surface.</title>
        <authorList>
            <person name="Treitli S.C."/>
            <person name="Kolisko M."/>
            <person name="Husnik F."/>
            <person name="Keeling P."/>
            <person name="Hampl V."/>
        </authorList>
    </citation>
    <scope>NUCLEOTIDE SEQUENCE [LARGE SCALE GENOMIC DNA]</scope>
    <source>
        <strain evidence="3">ST1C</strain>
    </source>
</reference>
<feature type="region of interest" description="Disordered" evidence="2">
    <location>
        <begin position="375"/>
        <end position="396"/>
    </location>
</feature>
<dbReference type="EMBL" id="SNRW01000661">
    <property type="protein sequence ID" value="KAA6399897.1"/>
    <property type="molecule type" value="Genomic_DNA"/>
</dbReference>
<sequence length="528" mass="60412">MITILNEKAFIDEVVDGIVEYDGPKSTTKKKKRLTNADNLRKKLEEEREKLLDIERRRYAMQIRERMALQKEENESRFQTFYRNMMNEKHEILPSIYSTIGGVDLNHNNKCQSVFNEWDESVYQPINYEVNEKVEILAPLIQKERRGLYETFIESVPHGIRTEKSPFTPQLLLSRANSKSMLKPLNLFSTSGDSLQNIFNTGNLSKSGPPSQRSGDSSTDSNNNTKQHNTQKNSTQRTGQSGTNTQIPISNSYSSQSPPAITYIKYTNVDHKKDPLYPSIEEAPQQILAKDAKYVDDFIRKHRRQQENEMSRIAQITDSINDQERDYIQQGQQTGFHLPKLDAAVSTSRTYNTHTSQRGSLSPSAKHTMSIMNLTQTNRSRSPQMNQTSTSRQNSQYQMKQPAKLAIYSNFPLTSPILPISMRTYSNIQIDRRLQNNEAVKKRKVEKEKQGENPVYDNPAILSTIRAENPPTRQNSKFRQQGIGVGVTMDNFTQPTREEAIISSFGSLKTGKSIEGKSKEEDHIVFEV</sequence>
<evidence type="ECO:0000313" key="4">
    <source>
        <dbReference type="Proteomes" id="UP000324800"/>
    </source>
</evidence>
<feature type="compositionally biased region" description="Polar residues" evidence="2">
    <location>
        <begin position="199"/>
        <end position="215"/>
    </location>
</feature>
<proteinExistence type="predicted"/>
<evidence type="ECO:0000256" key="1">
    <source>
        <dbReference type="SAM" id="Coils"/>
    </source>
</evidence>
<evidence type="ECO:0000256" key="2">
    <source>
        <dbReference type="SAM" id="MobiDB-lite"/>
    </source>
</evidence>
<name>A0A5J4WXS7_9EUKA</name>
<gene>
    <name evidence="3" type="ORF">EZS28_004582</name>
</gene>
<keyword evidence="1" id="KW-0175">Coiled coil</keyword>
<comment type="caution">
    <text evidence="3">The sequence shown here is derived from an EMBL/GenBank/DDBJ whole genome shotgun (WGS) entry which is preliminary data.</text>
</comment>
<feature type="compositionally biased region" description="Low complexity" evidence="2">
    <location>
        <begin position="216"/>
        <end position="236"/>
    </location>
</feature>
<dbReference type="Proteomes" id="UP000324800">
    <property type="component" value="Unassembled WGS sequence"/>
</dbReference>
<accession>A0A5J4WXS7</accession>